<dbReference type="InterPro" id="IPR006994">
    <property type="entry name" value="TCF25/Rqc1"/>
</dbReference>
<dbReference type="Pfam" id="PF04910">
    <property type="entry name" value="Tcf25"/>
    <property type="match status" value="1"/>
</dbReference>
<dbReference type="PANTHER" id="PTHR22684:SF0">
    <property type="entry name" value="RIBOSOME QUALITY CONTROL COMPLEX SUBUNIT TCF25"/>
    <property type="match status" value="1"/>
</dbReference>
<gene>
    <name evidence="2" type="ORF">XYLVIOL_LOCUS6486</name>
</gene>
<accession>A0ABP1NT02</accession>
<reference evidence="2 3" key="1">
    <citation type="submission" date="2024-08" db="EMBL/GenBank/DDBJ databases">
        <authorList>
            <person name="Will J Nash"/>
            <person name="Angela Man"/>
            <person name="Seanna McTaggart"/>
            <person name="Kendall Baker"/>
            <person name="Tom Barker"/>
            <person name="Leah Catchpole"/>
            <person name="Alex Durrant"/>
            <person name="Karim Gharbi"/>
            <person name="Naomi Irish"/>
            <person name="Gemy Kaithakottil"/>
            <person name="Debby Ku"/>
            <person name="Aaliyah Providence"/>
            <person name="Felix Shaw"/>
            <person name="David Swarbreck"/>
            <person name="Chris Watkins"/>
            <person name="Ann M. McCartney"/>
            <person name="Giulio Formenti"/>
            <person name="Alice Mouton"/>
            <person name="Noel Vella"/>
            <person name="Bjorn M von Reumont"/>
            <person name="Adriana Vella"/>
            <person name="Wilfried Haerty"/>
        </authorList>
    </citation>
    <scope>NUCLEOTIDE SEQUENCE [LARGE SCALE GENOMIC DNA]</scope>
</reference>
<dbReference type="PANTHER" id="PTHR22684">
    <property type="entry name" value="NULP1-RELATED"/>
    <property type="match status" value="1"/>
</dbReference>
<dbReference type="Proteomes" id="UP001642520">
    <property type="component" value="Unassembled WGS sequence"/>
</dbReference>
<comment type="caution">
    <text evidence="2">The sequence shown here is derived from an EMBL/GenBank/DDBJ whole genome shotgun (WGS) entry which is preliminary data.</text>
</comment>
<evidence type="ECO:0000313" key="2">
    <source>
        <dbReference type="EMBL" id="CAL7944139.1"/>
    </source>
</evidence>
<organism evidence="2 3">
    <name type="scientific">Xylocopa violacea</name>
    <name type="common">Violet carpenter bee</name>
    <name type="synonym">Apis violacea</name>
    <dbReference type="NCBI Taxonomy" id="135666"/>
    <lineage>
        <taxon>Eukaryota</taxon>
        <taxon>Metazoa</taxon>
        <taxon>Ecdysozoa</taxon>
        <taxon>Arthropoda</taxon>
        <taxon>Hexapoda</taxon>
        <taxon>Insecta</taxon>
        <taxon>Pterygota</taxon>
        <taxon>Neoptera</taxon>
        <taxon>Endopterygota</taxon>
        <taxon>Hymenoptera</taxon>
        <taxon>Apocrita</taxon>
        <taxon>Aculeata</taxon>
        <taxon>Apoidea</taxon>
        <taxon>Anthophila</taxon>
        <taxon>Apidae</taxon>
        <taxon>Xylocopa</taxon>
        <taxon>Xylocopa</taxon>
    </lineage>
</organism>
<proteinExistence type="predicted"/>
<feature type="region of interest" description="Disordered" evidence="1">
    <location>
        <begin position="85"/>
        <end position="119"/>
    </location>
</feature>
<evidence type="ECO:0000256" key="1">
    <source>
        <dbReference type="SAM" id="MobiDB-lite"/>
    </source>
</evidence>
<evidence type="ECO:0000313" key="3">
    <source>
        <dbReference type="Proteomes" id="UP001642520"/>
    </source>
</evidence>
<protein>
    <recommendedName>
        <fullName evidence="4">Transcription factor 25</fullName>
    </recommendedName>
</protein>
<dbReference type="EMBL" id="CAXAJV020001293">
    <property type="protein sequence ID" value="CAL7944139.1"/>
    <property type="molecule type" value="Genomic_DNA"/>
</dbReference>
<name>A0ABP1NT02_XYLVO</name>
<feature type="compositionally biased region" description="Basic residues" evidence="1">
    <location>
        <begin position="99"/>
        <end position="111"/>
    </location>
</feature>
<sequence>MSTRYMKKLYGGDMLPEKDSENESEMENSIIGNIKSKTFNLFDVVRVTSALILISNFPFTNIIRMVANECSNDVLDQNNEINEKENEEEQVVEDTHIDKAKRKKRKNRRKKLESSKAEQIVGDKEDDIDEIERTVREVNKLLGEPLPGCSSQITDNLQWVEQKSKENILVVQRKHLNPYNELKRIFGSKTVQAEQNNRRNRGRLGHLKRTWLVSARDNWPPINKSSLSMSLDLTIKSSNNVQYFVYDHSPSYRQIQLKFLEAVESSNSENIVNIFNAYSYHVDTLLQLAELCKLNEDLATAAEFTERALYCLECAFHPLFNFTTALCRLDYRKQQNRALFITLFKHLNFVGGRACYRTSLEFCKLLLSLDPEGDPLAVILSLDFYALKAKENEWFIEFCNLWGNARNLTLLPNIAFSLALAHFHVNNQTVANELLQNALIMFPGVLLPLLEKCSIQSDETVNVHDFFNSKAIMSTSPALEKLQNLYIVRSFRLWKETDILPWLRENVHTVLNRVDSKDNYVKYCEIKRSKCYQGKLPKNILRHIILSDIKDVTVNVQEVQNDGSVLSHDPLPPVDSIDIYKRPITNAGTTRTSSNLLSLFFQSLLTDMNREVAIGGFGWLNLSYDNNEQPYQN</sequence>
<keyword evidence="3" id="KW-1185">Reference proteome</keyword>
<evidence type="ECO:0008006" key="4">
    <source>
        <dbReference type="Google" id="ProtNLM"/>
    </source>
</evidence>